<sequence>MNIGIAGAGIVGRLLAWRLLRLGHKVTLFDNDIHGDKSAGWIAAAMLAPFSEVASCDPAIFRPGLAGIKQWRTWIAELAVEVNETIEFKVNGSVVVAHHSDHADLQWFFQRLQAISEVPKDHVHWITKEKIRALEPELNRFEQGIYLPQEGYVDNRQLYRALAKAIKNAGGELVDKTEISDVQCGLIWSNDKSWAFDLIIDCRGFGGKKSLRSFRGVRGEVLWVKAPEVNLTRPVRLMHPRYQIYISPRSDNHYVVGATEIESESIESVTVRSQLELLSALYSVHSGFAEAKVLEARAHCRPTFSDNLPKIVKAPGLLRVNGLYRHGYLLSPTLVNSTLAVIDNKPPLNPVGLHELGAAFKQSSAKTATKATTLTSTKTEIPS</sequence>
<comment type="cofactor">
    <cofactor evidence="1">
        <name>FAD</name>
        <dbReference type="ChEBI" id="CHEBI:57692"/>
    </cofactor>
</comment>
<dbReference type="EC" id="1.4.3.3" evidence="8"/>
<keyword evidence="7" id="KW-0560">Oxidoreductase</keyword>
<organism evidence="12 13">
    <name type="scientific">Sessilibacter corallicola</name>
    <dbReference type="NCBI Taxonomy" id="2904075"/>
    <lineage>
        <taxon>Bacteria</taxon>
        <taxon>Pseudomonadati</taxon>
        <taxon>Pseudomonadota</taxon>
        <taxon>Gammaproteobacteria</taxon>
        <taxon>Cellvibrionales</taxon>
        <taxon>Cellvibrionaceae</taxon>
        <taxon>Sessilibacter</taxon>
    </lineage>
</organism>
<evidence type="ECO:0000256" key="6">
    <source>
        <dbReference type="ARBA" id="ARBA00022977"/>
    </source>
</evidence>
<comment type="caution">
    <text evidence="12">The sequence shown here is derived from an EMBL/GenBank/DDBJ whole genome shotgun (WGS) entry which is preliminary data.</text>
</comment>
<evidence type="ECO:0000256" key="8">
    <source>
        <dbReference type="ARBA" id="ARBA00039101"/>
    </source>
</evidence>
<evidence type="ECO:0000256" key="2">
    <source>
        <dbReference type="ARBA" id="ARBA00004948"/>
    </source>
</evidence>
<dbReference type="EMBL" id="BAABWN010000005">
    <property type="protein sequence ID" value="GAA6168018.1"/>
    <property type="molecule type" value="Genomic_DNA"/>
</dbReference>
<dbReference type="InterPro" id="IPR023209">
    <property type="entry name" value="DAO"/>
</dbReference>
<proteinExistence type="inferred from homology"/>
<dbReference type="InterPro" id="IPR012727">
    <property type="entry name" value="Gly_oxidase_ThiO"/>
</dbReference>
<reference evidence="12 13" key="1">
    <citation type="submission" date="2024-04" db="EMBL/GenBank/DDBJ databases">
        <title>Draft genome sequence of Sessilibacter corallicola NBRC 116591.</title>
        <authorList>
            <person name="Miyakawa T."/>
            <person name="Kusuya Y."/>
            <person name="Miura T."/>
        </authorList>
    </citation>
    <scope>NUCLEOTIDE SEQUENCE [LARGE SCALE GENOMIC DNA]</scope>
    <source>
        <strain evidence="12 13">KU-00831-HH</strain>
    </source>
</reference>
<accession>A0ABQ0A8P8</accession>
<protein>
    <recommendedName>
        <fullName evidence="9">D-amino-acid oxidase</fullName>
        <ecNumber evidence="8">1.4.3.3</ecNumber>
    </recommendedName>
</protein>
<evidence type="ECO:0000256" key="10">
    <source>
        <dbReference type="ARBA" id="ARBA00049547"/>
    </source>
</evidence>
<keyword evidence="5" id="KW-0274">FAD</keyword>
<keyword evidence="13" id="KW-1185">Reference proteome</keyword>
<evidence type="ECO:0000256" key="1">
    <source>
        <dbReference type="ARBA" id="ARBA00001974"/>
    </source>
</evidence>
<dbReference type="RefSeq" id="WP_233090822.1">
    <property type="nucleotide sequence ID" value="NZ_BAABWN010000005.1"/>
</dbReference>
<feature type="domain" description="FAD dependent oxidoreductase" evidence="11">
    <location>
        <begin position="4"/>
        <end position="332"/>
    </location>
</feature>
<dbReference type="Gene3D" id="3.30.9.10">
    <property type="entry name" value="D-Amino Acid Oxidase, subunit A, domain 2"/>
    <property type="match status" value="1"/>
</dbReference>
<evidence type="ECO:0000256" key="5">
    <source>
        <dbReference type="ARBA" id="ARBA00022827"/>
    </source>
</evidence>
<dbReference type="PANTHER" id="PTHR11530">
    <property type="entry name" value="D-AMINO ACID OXIDASE"/>
    <property type="match status" value="1"/>
</dbReference>
<dbReference type="PANTHER" id="PTHR11530:SF11">
    <property type="entry name" value="D-ASPARTATE OXIDASE"/>
    <property type="match status" value="1"/>
</dbReference>
<dbReference type="InterPro" id="IPR036188">
    <property type="entry name" value="FAD/NAD-bd_sf"/>
</dbReference>
<evidence type="ECO:0000256" key="7">
    <source>
        <dbReference type="ARBA" id="ARBA00023002"/>
    </source>
</evidence>
<dbReference type="Proteomes" id="UP001465153">
    <property type="component" value="Unassembled WGS sequence"/>
</dbReference>
<evidence type="ECO:0000259" key="11">
    <source>
        <dbReference type="Pfam" id="PF01266"/>
    </source>
</evidence>
<name>A0ABQ0A8P8_9GAMM</name>
<dbReference type="SUPFAM" id="SSF51905">
    <property type="entry name" value="FAD/NAD(P)-binding domain"/>
    <property type="match status" value="1"/>
</dbReference>
<evidence type="ECO:0000256" key="9">
    <source>
        <dbReference type="ARBA" id="ARBA00039751"/>
    </source>
</evidence>
<comment type="similarity">
    <text evidence="3">Belongs to the DAMOX/DASOX family.</text>
</comment>
<dbReference type="Pfam" id="PF01266">
    <property type="entry name" value="DAO"/>
    <property type="match status" value="1"/>
</dbReference>
<keyword evidence="4" id="KW-0285">Flavoprotein</keyword>
<keyword evidence="6" id="KW-0784">Thiamine biosynthesis</keyword>
<dbReference type="NCBIfam" id="TIGR02352">
    <property type="entry name" value="thiamin_ThiO"/>
    <property type="match status" value="1"/>
</dbReference>
<evidence type="ECO:0000313" key="12">
    <source>
        <dbReference type="EMBL" id="GAA6168018.1"/>
    </source>
</evidence>
<evidence type="ECO:0000256" key="4">
    <source>
        <dbReference type="ARBA" id="ARBA00022630"/>
    </source>
</evidence>
<dbReference type="Gene3D" id="3.50.50.60">
    <property type="entry name" value="FAD/NAD(P)-binding domain"/>
    <property type="match status" value="1"/>
</dbReference>
<evidence type="ECO:0000313" key="13">
    <source>
        <dbReference type="Proteomes" id="UP001465153"/>
    </source>
</evidence>
<comment type="pathway">
    <text evidence="2">Cofactor biosynthesis; thiamine diphosphate biosynthesis.</text>
</comment>
<evidence type="ECO:0000256" key="3">
    <source>
        <dbReference type="ARBA" id="ARBA00006730"/>
    </source>
</evidence>
<comment type="catalytic activity">
    <reaction evidence="10">
        <text>a D-alpha-amino acid + O2 + H2O = a 2-oxocarboxylate + H2O2 + NH4(+)</text>
        <dbReference type="Rhea" id="RHEA:21816"/>
        <dbReference type="ChEBI" id="CHEBI:15377"/>
        <dbReference type="ChEBI" id="CHEBI:15379"/>
        <dbReference type="ChEBI" id="CHEBI:16240"/>
        <dbReference type="ChEBI" id="CHEBI:28938"/>
        <dbReference type="ChEBI" id="CHEBI:35179"/>
        <dbReference type="ChEBI" id="CHEBI:59871"/>
        <dbReference type="EC" id="1.4.3.3"/>
    </reaction>
    <physiologicalReaction direction="left-to-right" evidence="10">
        <dbReference type="Rhea" id="RHEA:21817"/>
    </physiologicalReaction>
</comment>
<gene>
    <name evidence="12" type="primary">thiO</name>
    <name evidence="12" type="ORF">NBRC116591_18290</name>
</gene>
<dbReference type="InterPro" id="IPR006076">
    <property type="entry name" value="FAD-dep_OxRdtase"/>
</dbReference>